<dbReference type="InterPro" id="IPR011989">
    <property type="entry name" value="ARM-like"/>
</dbReference>
<dbReference type="InterPro" id="IPR016024">
    <property type="entry name" value="ARM-type_fold"/>
</dbReference>
<keyword evidence="3" id="KW-1185">Reference proteome</keyword>
<evidence type="ECO:0000313" key="3">
    <source>
        <dbReference type="Proteomes" id="UP000694406"/>
    </source>
</evidence>
<dbReference type="Proteomes" id="UP000694406">
    <property type="component" value="Unplaced"/>
</dbReference>
<evidence type="ECO:0000256" key="1">
    <source>
        <dbReference type="ARBA" id="ARBA00009745"/>
    </source>
</evidence>
<organism evidence="2 3">
    <name type="scientific">Laticauda laticaudata</name>
    <name type="common">Blue-ringed sea krait</name>
    <name type="synonym">Blue-lipped sea krait</name>
    <dbReference type="NCBI Taxonomy" id="8630"/>
    <lineage>
        <taxon>Eukaryota</taxon>
        <taxon>Metazoa</taxon>
        <taxon>Chordata</taxon>
        <taxon>Craniata</taxon>
        <taxon>Vertebrata</taxon>
        <taxon>Euteleostomi</taxon>
        <taxon>Lepidosauria</taxon>
        <taxon>Squamata</taxon>
        <taxon>Bifurcata</taxon>
        <taxon>Unidentata</taxon>
        <taxon>Episquamata</taxon>
        <taxon>Toxicofera</taxon>
        <taxon>Serpentes</taxon>
        <taxon>Colubroidea</taxon>
        <taxon>Elapidae</taxon>
        <taxon>Laticaudinae</taxon>
        <taxon>Laticauda</taxon>
    </lineage>
</organism>
<dbReference type="AlphaFoldDB" id="A0A8C5S988"/>
<dbReference type="InterPro" id="IPR002554">
    <property type="entry name" value="PP2A_B56"/>
</dbReference>
<protein>
    <submittedName>
        <fullName evidence="2">Protein phosphatase 2 regulatory subunit B'alpha</fullName>
    </submittedName>
</protein>
<dbReference type="GeneTree" id="ENSGT01030000234620"/>
<reference evidence="2" key="1">
    <citation type="submission" date="2025-08" db="UniProtKB">
        <authorList>
            <consortium name="Ensembl"/>
        </authorList>
    </citation>
    <scope>IDENTIFICATION</scope>
</reference>
<name>A0A8C5S988_LATLA</name>
<dbReference type="GO" id="GO:0000159">
    <property type="term" value="C:protein phosphatase type 2A complex"/>
    <property type="evidence" value="ECO:0007669"/>
    <property type="project" value="InterPro"/>
</dbReference>
<reference evidence="2" key="2">
    <citation type="submission" date="2025-09" db="UniProtKB">
        <authorList>
            <consortium name="Ensembl"/>
        </authorList>
    </citation>
    <scope>IDENTIFICATION</scope>
</reference>
<dbReference type="GO" id="GO:0005634">
    <property type="term" value="C:nucleus"/>
    <property type="evidence" value="ECO:0007669"/>
    <property type="project" value="TreeGrafter"/>
</dbReference>
<dbReference type="SUPFAM" id="SSF48371">
    <property type="entry name" value="ARM repeat"/>
    <property type="match status" value="1"/>
</dbReference>
<accession>A0A8C5S988</accession>
<sequence>MSTAKEMRSKYMNAVINELYISSNIFRTLPPSENPDFDPEEDEPTLEASWPHIQLVYEFLLRFLESPDFQPSIAKRHIDQKFVQQLLELFDSEDPRERDFLKTVLHRIYGKFLGLRAFIRKQINNIFLRFIYETEHFNGVAELLEILGSIINGFALPLKAEHKQFLLKVLIPMHTAKGLEIKYCMLKLKGLLKFWPKICSQKEVMFLGEIEEILDVIEPTQFKKIQDPLFKQIAKCVSSSHFQIAERALYFWNNEYILGLIEENVDTILPIMFGNLYKISKEHWNPTIVALVYNVLKTLMEMNGKLFDELTSTYKAERQRYTFPICLAFGILPTVC</sequence>
<dbReference type="GO" id="GO:0007165">
    <property type="term" value="P:signal transduction"/>
    <property type="evidence" value="ECO:0007669"/>
    <property type="project" value="InterPro"/>
</dbReference>
<dbReference type="GO" id="GO:0005829">
    <property type="term" value="C:cytosol"/>
    <property type="evidence" value="ECO:0007669"/>
    <property type="project" value="TreeGrafter"/>
</dbReference>
<dbReference type="PANTHER" id="PTHR10257:SF6">
    <property type="entry name" value="SERINE_THREONINE-PROTEIN PHOSPHATASE 2A 56 KDA REGULATORY SUBUNIT ALPHA ISOFORM"/>
    <property type="match status" value="1"/>
</dbReference>
<comment type="similarity">
    <text evidence="1">Belongs to the phosphatase 2A regulatory subunit B56 family.</text>
</comment>
<dbReference type="PANTHER" id="PTHR10257">
    <property type="entry name" value="SERINE/THREONINE PROTEIN PHOSPHATASE 2A PP2A REGULATORY SUBUNIT B"/>
    <property type="match status" value="1"/>
</dbReference>
<gene>
    <name evidence="2" type="primary">PPP2R5A</name>
</gene>
<evidence type="ECO:0000313" key="2">
    <source>
        <dbReference type="Ensembl" id="ENSLLTP00000014162.1"/>
    </source>
</evidence>
<dbReference type="PIRSF" id="PIRSF028043">
    <property type="entry name" value="PP2A_B56"/>
    <property type="match status" value="1"/>
</dbReference>
<dbReference type="Gene3D" id="1.25.10.10">
    <property type="entry name" value="Leucine-rich Repeat Variant"/>
    <property type="match status" value="1"/>
</dbReference>
<proteinExistence type="inferred from homology"/>
<dbReference type="Pfam" id="PF01603">
    <property type="entry name" value="B56"/>
    <property type="match status" value="2"/>
</dbReference>
<dbReference type="GO" id="GO:0072542">
    <property type="term" value="F:protein phosphatase activator activity"/>
    <property type="evidence" value="ECO:0007669"/>
    <property type="project" value="TreeGrafter"/>
</dbReference>
<dbReference type="Ensembl" id="ENSLLTT00000014717.1">
    <property type="protein sequence ID" value="ENSLLTP00000014162.1"/>
    <property type="gene ID" value="ENSLLTG00000008682.1"/>
</dbReference>